<protein>
    <recommendedName>
        <fullName evidence="5">Secreted protein</fullName>
    </recommendedName>
</protein>
<organism evidence="3 4">
    <name type="scientific">Phyllosticta citriasiana</name>
    <dbReference type="NCBI Taxonomy" id="595635"/>
    <lineage>
        <taxon>Eukaryota</taxon>
        <taxon>Fungi</taxon>
        <taxon>Dikarya</taxon>
        <taxon>Ascomycota</taxon>
        <taxon>Pezizomycotina</taxon>
        <taxon>Dothideomycetes</taxon>
        <taxon>Dothideomycetes incertae sedis</taxon>
        <taxon>Botryosphaeriales</taxon>
        <taxon>Phyllostictaceae</taxon>
        <taxon>Phyllosticta</taxon>
    </lineage>
</organism>
<evidence type="ECO:0000256" key="2">
    <source>
        <dbReference type="SAM" id="SignalP"/>
    </source>
</evidence>
<evidence type="ECO:0000313" key="4">
    <source>
        <dbReference type="Proteomes" id="UP001363622"/>
    </source>
</evidence>
<sequence length="114" mass="12459">MLAWCCGVWCRSTFAGSILVCGPHSLYPSVCVQNPFMRARRGEQPHDSPDPCASRPGARRPGPSLSRRLPSMTPCATSTCQHPMYSSLLVSLTSSGVPFRRVMLNHLHPSPPLL</sequence>
<keyword evidence="2" id="KW-0732">Signal</keyword>
<comment type="caution">
    <text evidence="3">The sequence shown here is derived from an EMBL/GenBank/DDBJ whole genome shotgun (WGS) entry which is preliminary data.</text>
</comment>
<dbReference type="Proteomes" id="UP001363622">
    <property type="component" value="Unassembled WGS sequence"/>
</dbReference>
<feature type="region of interest" description="Disordered" evidence="1">
    <location>
        <begin position="40"/>
        <end position="70"/>
    </location>
</feature>
<reference evidence="3 4" key="1">
    <citation type="submission" date="2024-04" db="EMBL/GenBank/DDBJ databases">
        <title>Phyllosticta paracitricarpa is synonymous to the EU quarantine fungus P. citricarpa based on phylogenomic analyses.</title>
        <authorList>
            <consortium name="Lawrence Berkeley National Laboratory"/>
            <person name="Van Ingen-Buijs V.A."/>
            <person name="Van Westerhoven A.C."/>
            <person name="Haridas S."/>
            <person name="Skiadas P."/>
            <person name="Martin F."/>
            <person name="Groenewald J.Z."/>
            <person name="Crous P.W."/>
            <person name="Seidl M.F."/>
        </authorList>
    </citation>
    <scope>NUCLEOTIDE SEQUENCE [LARGE SCALE GENOMIC DNA]</scope>
    <source>
        <strain evidence="3 4">CBS 123371</strain>
    </source>
</reference>
<proteinExistence type="predicted"/>
<feature type="signal peptide" evidence="2">
    <location>
        <begin position="1"/>
        <end position="15"/>
    </location>
</feature>
<gene>
    <name evidence="3" type="ORF">IWZ03DRAFT_193010</name>
</gene>
<feature type="compositionally biased region" description="Low complexity" evidence="1">
    <location>
        <begin position="53"/>
        <end position="70"/>
    </location>
</feature>
<evidence type="ECO:0008006" key="5">
    <source>
        <dbReference type="Google" id="ProtNLM"/>
    </source>
</evidence>
<keyword evidence="4" id="KW-1185">Reference proteome</keyword>
<name>A0ABR1KKG1_9PEZI</name>
<accession>A0ABR1KKG1</accession>
<feature type="chain" id="PRO_5045476521" description="Secreted protein" evidence="2">
    <location>
        <begin position="16"/>
        <end position="114"/>
    </location>
</feature>
<feature type="compositionally biased region" description="Basic and acidic residues" evidence="1">
    <location>
        <begin position="40"/>
        <end position="49"/>
    </location>
</feature>
<evidence type="ECO:0000256" key="1">
    <source>
        <dbReference type="SAM" id="MobiDB-lite"/>
    </source>
</evidence>
<dbReference type="EMBL" id="JBBPHU010000006">
    <property type="protein sequence ID" value="KAK7516576.1"/>
    <property type="molecule type" value="Genomic_DNA"/>
</dbReference>
<evidence type="ECO:0000313" key="3">
    <source>
        <dbReference type="EMBL" id="KAK7516576.1"/>
    </source>
</evidence>